<dbReference type="AlphaFoldDB" id="A0AAV4U565"/>
<evidence type="ECO:0000256" key="1">
    <source>
        <dbReference type="SAM" id="Phobius"/>
    </source>
</evidence>
<keyword evidence="1" id="KW-0472">Membrane</keyword>
<proteinExistence type="predicted"/>
<evidence type="ECO:0000313" key="3">
    <source>
        <dbReference type="Proteomes" id="UP001054945"/>
    </source>
</evidence>
<comment type="caution">
    <text evidence="2">The sequence shown here is derived from an EMBL/GenBank/DDBJ whole genome shotgun (WGS) entry which is preliminary data.</text>
</comment>
<reference evidence="2 3" key="1">
    <citation type="submission" date="2021-06" db="EMBL/GenBank/DDBJ databases">
        <title>Caerostris extrusa draft genome.</title>
        <authorList>
            <person name="Kono N."/>
            <person name="Arakawa K."/>
        </authorList>
    </citation>
    <scope>NUCLEOTIDE SEQUENCE [LARGE SCALE GENOMIC DNA]</scope>
</reference>
<organism evidence="2 3">
    <name type="scientific">Caerostris extrusa</name>
    <name type="common">Bark spider</name>
    <name type="synonym">Caerostris bankana</name>
    <dbReference type="NCBI Taxonomy" id="172846"/>
    <lineage>
        <taxon>Eukaryota</taxon>
        <taxon>Metazoa</taxon>
        <taxon>Ecdysozoa</taxon>
        <taxon>Arthropoda</taxon>
        <taxon>Chelicerata</taxon>
        <taxon>Arachnida</taxon>
        <taxon>Araneae</taxon>
        <taxon>Araneomorphae</taxon>
        <taxon>Entelegynae</taxon>
        <taxon>Araneoidea</taxon>
        <taxon>Araneidae</taxon>
        <taxon>Caerostris</taxon>
    </lineage>
</organism>
<keyword evidence="3" id="KW-1185">Reference proteome</keyword>
<evidence type="ECO:0000313" key="2">
    <source>
        <dbReference type="EMBL" id="GIY52934.1"/>
    </source>
</evidence>
<gene>
    <name evidence="2" type="ORF">CEXT_430091</name>
</gene>
<protein>
    <submittedName>
        <fullName evidence="2">Uncharacterized protein</fullName>
    </submittedName>
</protein>
<dbReference type="Proteomes" id="UP001054945">
    <property type="component" value="Unassembled WGS sequence"/>
</dbReference>
<name>A0AAV4U565_CAEEX</name>
<accession>A0AAV4U565</accession>
<keyword evidence="1" id="KW-0812">Transmembrane</keyword>
<sequence>MISKFVYSICNYHGFVVHILVYLSLHVQTVLGNSMRIISSLAEGTGAGMAETRQGTDAVPLRGPQRVKKGHLGRDLRPQLVSPFKIHSLGSAPSGAGPQQRAI</sequence>
<feature type="transmembrane region" description="Helical" evidence="1">
    <location>
        <begin position="12"/>
        <end position="31"/>
    </location>
</feature>
<dbReference type="EMBL" id="BPLR01012307">
    <property type="protein sequence ID" value="GIY52934.1"/>
    <property type="molecule type" value="Genomic_DNA"/>
</dbReference>
<keyword evidence="1" id="KW-1133">Transmembrane helix</keyword>